<gene>
    <name evidence="1" type="ORF">GEOBRER4_n2329</name>
</gene>
<name>A0A6S6M6Z6_9BACT</name>
<dbReference type="AlphaFoldDB" id="A0A6S6M6Z6"/>
<accession>A0A6S6M6Z6</accession>
<organism evidence="1 2">
    <name type="scientific">Citrifermentans bremense</name>
    <dbReference type="NCBI Taxonomy" id="60035"/>
    <lineage>
        <taxon>Bacteria</taxon>
        <taxon>Pseudomonadati</taxon>
        <taxon>Thermodesulfobacteriota</taxon>
        <taxon>Desulfuromonadia</taxon>
        <taxon>Geobacterales</taxon>
        <taxon>Geobacteraceae</taxon>
        <taxon>Citrifermentans</taxon>
    </lineage>
</organism>
<evidence type="ECO:0000313" key="1">
    <source>
        <dbReference type="EMBL" id="BCG47494.1"/>
    </source>
</evidence>
<dbReference type="Proteomes" id="UP000515472">
    <property type="component" value="Chromosome"/>
</dbReference>
<dbReference type="KEGG" id="gbn:GEOBRER4_22440"/>
<proteinExistence type="predicted"/>
<dbReference type="EMBL" id="AP023213">
    <property type="protein sequence ID" value="BCG47494.1"/>
    <property type="molecule type" value="Genomic_DNA"/>
</dbReference>
<evidence type="ECO:0000313" key="2">
    <source>
        <dbReference type="Proteomes" id="UP000515472"/>
    </source>
</evidence>
<sequence length="51" mass="5776">MRRESIEEQILKDQPVIKDKKEVCALCGSPLEQDEESGELRCPVCDTEEAP</sequence>
<keyword evidence="2" id="KW-1185">Reference proteome</keyword>
<dbReference type="RefSeq" id="WP_185242389.1">
    <property type="nucleotide sequence ID" value="NZ_AP023213.1"/>
</dbReference>
<protein>
    <submittedName>
        <fullName evidence="1">Uncharacterized protein</fullName>
    </submittedName>
</protein>
<reference evidence="1 2" key="1">
    <citation type="submission" date="2020-06" db="EMBL/GenBank/DDBJ databases">
        <title>Interaction of electrochemicaly active bacteria, Geobacter bremensis R4 on different carbon anode.</title>
        <authorList>
            <person name="Meng L."/>
            <person name="Yoshida N."/>
        </authorList>
    </citation>
    <scope>NUCLEOTIDE SEQUENCE [LARGE SCALE GENOMIC DNA]</scope>
    <source>
        <strain evidence="1 2">R4</strain>
    </source>
</reference>